<dbReference type="AlphaFoldDB" id="A0A4P2VNR2"/>
<reference evidence="1 2" key="1">
    <citation type="submission" date="2018-12" db="EMBL/GenBank/DDBJ databases">
        <title>Rubrispira sanarue gen. nov., sp., nov., a member of the order Silvanigrellales, isolated from a brackish lake in Hamamatsu Japan.</title>
        <authorList>
            <person name="Maejima Y."/>
            <person name="Iino T."/>
            <person name="Muraguchi Y."/>
            <person name="Fukuda K."/>
            <person name="Nojiri H."/>
            <person name="Ohkuma M."/>
            <person name="Moriuchi R."/>
            <person name="Dohra H."/>
            <person name="Kimbara K."/>
            <person name="Shintani M."/>
        </authorList>
    </citation>
    <scope>NUCLEOTIDE SEQUENCE [LARGE SCALE GENOMIC DNA]</scope>
    <source>
        <strain evidence="1 2">RF1110005</strain>
        <plasmid evidence="1 2">68K</plasmid>
    </source>
</reference>
<organism evidence="1 2">
    <name type="scientific">Fluviispira sanaruensis</name>
    <dbReference type="NCBI Taxonomy" id="2493639"/>
    <lineage>
        <taxon>Bacteria</taxon>
        <taxon>Pseudomonadati</taxon>
        <taxon>Bdellovibrionota</taxon>
        <taxon>Oligoflexia</taxon>
        <taxon>Silvanigrellales</taxon>
        <taxon>Silvanigrellaceae</taxon>
        <taxon>Fluviispira</taxon>
    </lineage>
</organism>
<dbReference type="RefSeq" id="WP_130613242.1">
    <property type="nucleotide sequence ID" value="NZ_AP019370.1"/>
</dbReference>
<sequence>MKTKKNENKGRDRVRINLSMSLKDDNELAVILINRNRYELKVNNRMTLSGPSLLKYLINNGLKELNKKYGEIDWILKKERILDEK</sequence>
<keyword evidence="1" id="KW-0614">Plasmid</keyword>
<dbReference type="GeneID" id="39493267"/>
<dbReference type="Proteomes" id="UP000291236">
    <property type="component" value="Plasmid 68K"/>
</dbReference>
<protein>
    <submittedName>
        <fullName evidence="1">Uncharacterized protein</fullName>
    </submittedName>
</protein>
<dbReference type="OrthoDB" id="9896990at2"/>
<keyword evidence="2" id="KW-1185">Reference proteome</keyword>
<proteinExistence type="predicted"/>
<geneLocation type="plasmid" evidence="1 2">
    <name>68K</name>
</geneLocation>
<evidence type="ECO:0000313" key="2">
    <source>
        <dbReference type="Proteomes" id="UP000291236"/>
    </source>
</evidence>
<gene>
    <name evidence="1" type="ORF">JCM31447_31850</name>
</gene>
<name>A0A4P2VNR2_FLUSA</name>
<evidence type="ECO:0000313" key="1">
    <source>
        <dbReference type="EMBL" id="BBH54711.1"/>
    </source>
</evidence>
<accession>A0A4P2VNR2</accession>
<dbReference type="EMBL" id="AP019370">
    <property type="protein sequence ID" value="BBH54711.1"/>
    <property type="molecule type" value="Genomic_DNA"/>
</dbReference>
<dbReference type="KEGG" id="sbf:JCM31447_31850"/>